<keyword evidence="2" id="KW-0863">Zinc-finger</keyword>
<name>A0A917K1G5_9BACL</name>
<dbReference type="Pfam" id="PF01258">
    <property type="entry name" value="zf-dskA_traR"/>
    <property type="match status" value="1"/>
</dbReference>
<evidence type="ECO:0000256" key="4">
    <source>
        <dbReference type="PROSITE-ProRule" id="PRU00510"/>
    </source>
</evidence>
<organism evidence="6 7">
    <name type="scientific">Alicyclobacillus cellulosilyticus</name>
    <dbReference type="NCBI Taxonomy" id="1003997"/>
    <lineage>
        <taxon>Bacteria</taxon>
        <taxon>Bacillati</taxon>
        <taxon>Bacillota</taxon>
        <taxon>Bacilli</taxon>
        <taxon>Bacillales</taxon>
        <taxon>Alicyclobacillaceae</taxon>
        <taxon>Alicyclobacillus</taxon>
    </lineage>
</organism>
<dbReference type="GO" id="GO:0008270">
    <property type="term" value="F:zinc ion binding"/>
    <property type="evidence" value="ECO:0007669"/>
    <property type="project" value="UniProtKB-KW"/>
</dbReference>
<dbReference type="PROSITE" id="PS51128">
    <property type="entry name" value="ZF_DKSA_2"/>
    <property type="match status" value="1"/>
</dbReference>
<dbReference type="SUPFAM" id="SSF57716">
    <property type="entry name" value="Glucocorticoid receptor-like (DNA-binding domain)"/>
    <property type="match status" value="1"/>
</dbReference>
<feature type="domain" description="Zinc finger DksA/TraR C4-type" evidence="5">
    <location>
        <begin position="85"/>
        <end position="119"/>
    </location>
</feature>
<dbReference type="InterPro" id="IPR014240">
    <property type="entry name" value="YteA"/>
</dbReference>
<keyword evidence="1" id="KW-0479">Metal-binding</keyword>
<feature type="zinc finger region" description="dksA C4-type" evidence="4">
    <location>
        <begin position="90"/>
        <end position="114"/>
    </location>
</feature>
<dbReference type="PANTHER" id="PTHR33823">
    <property type="entry name" value="RNA POLYMERASE-BINDING TRANSCRIPTION FACTOR DKSA-RELATED"/>
    <property type="match status" value="1"/>
</dbReference>
<comment type="caution">
    <text evidence="6">The sequence shown here is derived from an EMBL/GenBank/DDBJ whole genome shotgun (WGS) entry which is preliminary data.</text>
</comment>
<reference evidence="6" key="2">
    <citation type="submission" date="2020-09" db="EMBL/GenBank/DDBJ databases">
        <authorList>
            <person name="Sun Q."/>
            <person name="Ohkuma M."/>
        </authorList>
    </citation>
    <scope>NUCLEOTIDE SEQUENCE</scope>
    <source>
        <strain evidence="6">JCM 18487</strain>
    </source>
</reference>
<dbReference type="EMBL" id="BMOY01000003">
    <property type="protein sequence ID" value="GGI97362.1"/>
    <property type="molecule type" value="Genomic_DNA"/>
</dbReference>
<keyword evidence="3" id="KW-0862">Zinc</keyword>
<dbReference type="PANTHER" id="PTHR33823:SF4">
    <property type="entry name" value="GENERAL STRESS PROTEIN 16O"/>
    <property type="match status" value="1"/>
</dbReference>
<evidence type="ECO:0000259" key="5">
    <source>
        <dbReference type="Pfam" id="PF01258"/>
    </source>
</evidence>
<evidence type="ECO:0000256" key="3">
    <source>
        <dbReference type="ARBA" id="ARBA00022833"/>
    </source>
</evidence>
<evidence type="ECO:0000256" key="1">
    <source>
        <dbReference type="ARBA" id="ARBA00022723"/>
    </source>
</evidence>
<dbReference type="InterPro" id="IPR037187">
    <property type="entry name" value="DnaK_N"/>
</dbReference>
<protein>
    <recommendedName>
        <fullName evidence="5">Zinc finger DksA/TraR C4-type domain-containing protein</fullName>
    </recommendedName>
</protein>
<sequence length="184" mass="20802">MAPWEAQRRRLAAQRDAIRGRLERSGQYGLNDSMQDQLGELSLYDNHPADIGDELFERSKDLALRDRDKLVLQEIERALAAIEDGSYGRCAACGQAIPAERLEAYPAATLCVVCKQAEEAQRPDAQRPVEESFLWPGFGRTDLDRRDAAAFDGEDAWQAVARFNERRFDYESEGLDDEPGYPFS</sequence>
<dbReference type="InterPro" id="IPR000962">
    <property type="entry name" value="Znf_DskA_TraR"/>
</dbReference>
<proteinExistence type="predicted"/>
<dbReference type="NCBIfam" id="TIGR02890">
    <property type="entry name" value="bacill_yteA"/>
    <property type="match status" value="1"/>
</dbReference>
<dbReference type="SUPFAM" id="SSF109635">
    <property type="entry name" value="DnaK suppressor protein DksA, alpha-hairpin domain"/>
    <property type="match status" value="1"/>
</dbReference>
<reference evidence="6" key="1">
    <citation type="journal article" date="2014" name="Int. J. Syst. Evol. Microbiol.">
        <title>Complete genome sequence of Corynebacterium casei LMG S-19264T (=DSM 44701T), isolated from a smear-ripened cheese.</title>
        <authorList>
            <consortium name="US DOE Joint Genome Institute (JGI-PGF)"/>
            <person name="Walter F."/>
            <person name="Albersmeier A."/>
            <person name="Kalinowski J."/>
            <person name="Ruckert C."/>
        </authorList>
    </citation>
    <scope>NUCLEOTIDE SEQUENCE</scope>
    <source>
        <strain evidence="6">JCM 18487</strain>
    </source>
</reference>
<dbReference type="Gene3D" id="1.20.120.910">
    <property type="entry name" value="DksA, coiled-coil domain"/>
    <property type="match status" value="1"/>
</dbReference>
<dbReference type="Proteomes" id="UP000637695">
    <property type="component" value="Unassembled WGS sequence"/>
</dbReference>
<accession>A0A917K1G5</accession>
<keyword evidence="7" id="KW-1185">Reference proteome</keyword>
<gene>
    <name evidence="6" type="ORF">GCM10010885_03710</name>
</gene>
<dbReference type="AlphaFoldDB" id="A0A917K1G5"/>
<evidence type="ECO:0000256" key="2">
    <source>
        <dbReference type="ARBA" id="ARBA00022771"/>
    </source>
</evidence>
<evidence type="ECO:0000313" key="6">
    <source>
        <dbReference type="EMBL" id="GGI97362.1"/>
    </source>
</evidence>
<dbReference type="RefSeq" id="WP_188880809.1">
    <property type="nucleotide sequence ID" value="NZ_BMOY01000003.1"/>
</dbReference>
<evidence type="ECO:0000313" key="7">
    <source>
        <dbReference type="Proteomes" id="UP000637695"/>
    </source>
</evidence>